<evidence type="ECO:0000256" key="1">
    <source>
        <dbReference type="SAM" id="MobiDB-lite"/>
    </source>
</evidence>
<reference evidence="2 3" key="1">
    <citation type="submission" date="2024-10" db="EMBL/GenBank/DDBJ databases">
        <title>The Natural Products Discovery Center: Release of the First 8490 Sequenced Strains for Exploring Actinobacteria Biosynthetic Diversity.</title>
        <authorList>
            <person name="Kalkreuter E."/>
            <person name="Kautsar S.A."/>
            <person name="Yang D."/>
            <person name="Bader C.D."/>
            <person name="Teijaro C.N."/>
            <person name="Fluegel L."/>
            <person name="Davis C.M."/>
            <person name="Simpson J.R."/>
            <person name="Lauterbach L."/>
            <person name="Steele A.D."/>
            <person name="Gui C."/>
            <person name="Meng S."/>
            <person name="Li G."/>
            <person name="Viehrig K."/>
            <person name="Ye F."/>
            <person name="Su P."/>
            <person name="Kiefer A.F."/>
            <person name="Nichols A."/>
            <person name="Cepeda A.J."/>
            <person name="Yan W."/>
            <person name="Fan B."/>
            <person name="Jiang Y."/>
            <person name="Adhikari A."/>
            <person name="Zheng C.-J."/>
            <person name="Schuster L."/>
            <person name="Cowan T.M."/>
            <person name="Smanski M.J."/>
            <person name="Chevrette M.G."/>
            <person name="De Carvalho L.P.S."/>
            <person name="Shen B."/>
        </authorList>
    </citation>
    <scope>NUCLEOTIDE SEQUENCE [LARGE SCALE GENOMIC DNA]</scope>
    <source>
        <strain evidence="2 3">NPDC000087</strain>
    </source>
</reference>
<name>A0ABW6WTP4_9ACTN</name>
<gene>
    <name evidence="2" type="ORF">ACFY35_43435</name>
</gene>
<accession>A0ABW6WTP4</accession>
<comment type="caution">
    <text evidence="2">The sequence shown here is derived from an EMBL/GenBank/DDBJ whole genome shotgun (WGS) entry which is preliminary data.</text>
</comment>
<protein>
    <submittedName>
        <fullName evidence="2">Uncharacterized protein</fullName>
    </submittedName>
</protein>
<evidence type="ECO:0000313" key="3">
    <source>
        <dbReference type="Proteomes" id="UP001602245"/>
    </source>
</evidence>
<feature type="region of interest" description="Disordered" evidence="1">
    <location>
        <begin position="1"/>
        <end position="27"/>
    </location>
</feature>
<dbReference type="RefSeq" id="WP_040433999.1">
    <property type="nucleotide sequence ID" value="NZ_JBIAZU010000008.1"/>
</dbReference>
<feature type="region of interest" description="Disordered" evidence="1">
    <location>
        <begin position="185"/>
        <end position="222"/>
    </location>
</feature>
<proteinExistence type="predicted"/>
<evidence type="ECO:0000313" key="2">
    <source>
        <dbReference type="EMBL" id="MFF5296333.1"/>
    </source>
</evidence>
<keyword evidence="3" id="KW-1185">Reference proteome</keyword>
<sequence length="222" mass="24477">MHTSSRPGPDEEPPTPEQLERWHQRMSAPENELPAGAGITALLARTDDAAVGITLVEVFSTGFRFTLAVRLRRSRPDFYGGHLPMLVGNRHPGIEIPLGDRLLLGIEYADGARASTLQDWRGPAFDDDGLQIHQQGGGGSDRTVDQDFWVSPLPPEGPVTFVLSWPAFGMPESRTVVDSAPIREAAGRAQELWPPQSYWEETHEPPPPPPRPETGWFSYPEG</sequence>
<dbReference type="EMBL" id="JBIAZU010000008">
    <property type="protein sequence ID" value="MFF5296333.1"/>
    <property type="molecule type" value="Genomic_DNA"/>
</dbReference>
<dbReference type="Proteomes" id="UP001602245">
    <property type="component" value="Unassembled WGS sequence"/>
</dbReference>
<organism evidence="2 3">
    <name type="scientific">Paractinoplanes globisporus</name>
    <dbReference type="NCBI Taxonomy" id="113565"/>
    <lineage>
        <taxon>Bacteria</taxon>
        <taxon>Bacillati</taxon>
        <taxon>Actinomycetota</taxon>
        <taxon>Actinomycetes</taxon>
        <taxon>Micromonosporales</taxon>
        <taxon>Micromonosporaceae</taxon>
        <taxon>Paractinoplanes</taxon>
    </lineage>
</organism>